<gene>
    <name evidence="2" type="ORF">H9874_10290</name>
</gene>
<dbReference type="Proteomes" id="UP000824264">
    <property type="component" value="Unassembled WGS sequence"/>
</dbReference>
<dbReference type="InterPro" id="IPR025961">
    <property type="entry name" value="Metal_resist"/>
</dbReference>
<proteinExistence type="predicted"/>
<protein>
    <submittedName>
        <fullName evidence="2">Periplasmic heavy metal sensor</fullName>
    </submittedName>
</protein>
<evidence type="ECO:0000256" key="1">
    <source>
        <dbReference type="SAM" id="SignalP"/>
    </source>
</evidence>
<evidence type="ECO:0000313" key="2">
    <source>
        <dbReference type="EMBL" id="HIW79514.1"/>
    </source>
</evidence>
<dbReference type="Gene3D" id="1.20.120.1490">
    <property type="match status" value="1"/>
</dbReference>
<dbReference type="AlphaFoldDB" id="A0A9D1U9A9"/>
<feature type="signal peptide" evidence="1">
    <location>
        <begin position="1"/>
        <end position="25"/>
    </location>
</feature>
<accession>A0A9D1U9A9</accession>
<comment type="caution">
    <text evidence="2">The sequence shown here is derived from an EMBL/GenBank/DDBJ whole genome shotgun (WGS) entry which is preliminary data.</text>
</comment>
<reference evidence="2" key="2">
    <citation type="submission" date="2021-04" db="EMBL/GenBank/DDBJ databases">
        <authorList>
            <person name="Gilroy R."/>
        </authorList>
    </citation>
    <scope>NUCLEOTIDE SEQUENCE</scope>
    <source>
        <strain evidence="2">ChiSxjej5B17-1746</strain>
    </source>
</reference>
<organism evidence="2 3">
    <name type="scientific">Candidatus Bilophila faecipullorum</name>
    <dbReference type="NCBI Taxonomy" id="2838482"/>
    <lineage>
        <taxon>Bacteria</taxon>
        <taxon>Pseudomonadati</taxon>
        <taxon>Thermodesulfobacteriota</taxon>
        <taxon>Desulfovibrionia</taxon>
        <taxon>Desulfovibrionales</taxon>
        <taxon>Desulfovibrionaceae</taxon>
        <taxon>Bilophila</taxon>
    </lineage>
</organism>
<dbReference type="Pfam" id="PF13801">
    <property type="entry name" value="Metal_resist"/>
    <property type="match status" value="1"/>
</dbReference>
<keyword evidence="1" id="KW-0732">Signal</keyword>
<evidence type="ECO:0000313" key="3">
    <source>
        <dbReference type="Proteomes" id="UP000824264"/>
    </source>
</evidence>
<sequence length="155" mass="16585">MKTRAFVAALAFSALILGTGVSAFAYHGYGHPYGGPNGMASLPSDKQDAYDAMMKEHYNRVSPLRDKLESKRIELDALSRNPNAKPETISALANEMAQLRSQIRAERMSLGDKMEKEIGVRAGRGMGGYGGYHHGGRSGHGHGGHGGYGNGNCAY</sequence>
<name>A0A9D1U9A9_9BACT</name>
<dbReference type="EMBL" id="DXGI01000384">
    <property type="protein sequence ID" value="HIW79514.1"/>
    <property type="molecule type" value="Genomic_DNA"/>
</dbReference>
<feature type="chain" id="PRO_5038735214" evidence="1">
    <location>
        <begin position="26"/>
        <end position="155"/>
    </location>
</feature>
<reference evidence="2" key="1">
    <citation type="journal article" date="2021" name="PeerJ">
        <title>Extensive microbial diversity within the chicken gut microbiome revealed by metagenomics and culture.</title>
        <authorList>
            <person name="Gilroy R."/>
            <person name="Ravi A."/>
            <person name="Getino M."/>
            <person name="Pursley I."/>
            <person name="Horton D.L."/>
            <person name="Alikhan N.F."/>
            <person name="Baker D."/>
            <person name="Gharbi K."/>
            <person name="Hall N."/>
            <person name="Watson M."/>
            <person name="Adriaenssens E.M."/>
            <person name="Foster-Nyarko E."/>
            <person name="Jarju S."/>
            <person name="Secka A."/>
            <person name="Antonio M."/>
            <person name="Oren A."/>
            <person name="Chaudhuri R.R."/>
            <person name="La Ragione R."/>
            <person name="Hildebrand F."/>
            <person name="Pallen M.J."/>
        </authorList>
    </citation>
    <scope>NUCLEOTIDE SEQUENCE</scope>
    <source>
        <strain evidence="2">ChiSxjej5B17-1746</strain>
    </source>
</reference>